<accession>A0AC34PU84</accession>
<protein>
    <submittedName>
        <fullName evidence="2">Amino acid permease/ SLC12A domain-containing protein</fullName>
    </submittedName>
</protein>
<name>A0AC34PU84_9BILA</name>
<dbReference type="WBParaSite" id="JU765_v2.g1.t1">
    <property type="protein sequence ID" value="JU765_v2.g1.t1"/>
    <property type="gene ID" value="JU765_v2.g1"/>
</dbReference>
<organism evidence="1 2">
    <name type="scientific">Panagrolaimus sp. JU765</name>
    <dbReference type="NCBI Taxonomy" id="591449"/>
    <lineage>
        <taxon>Eukaryota</taxon>
        <taxon>Metazoa</taxon>
        <taxon>Ecdysozoa</taxon>
        <taxon>Nematoda</taxon>
        <taxon>Chromadorea</taxon>
        <taxon>Rhabditida</taxon>
        <taxon>Tylenchina</taxon>
        <taxon>Panagrolaimomorpha</taxon>
        <taxon>Panagrolaimoidea</taxon>
        <taxon>Panagrolaimidae</taxon>
        <taxon>Panagrolaimus</taxon>
    </lineage>
</organism>
<dbReference type="Proteomes" id="UP000887576">
    <property type="component" value="Unplaced"/>
</dbReference>
<reference evidence="2" key="1">
    <citation type="submission" date="2022-11" db="UniProtKB">
        <authorList>
            <consortium name="WormBaseParasite"/>
        </authorList>
    </citation>
    <scope>IDENTIFICATION</scope>
</reference>
<evidence type="ECO:0000313" key="1">
    <source>
        <dbReference type="Proteomes" id="UP000887576"/>
    </source>
</evidence>
<proteinExistence type="predicted"/>
<sequence length="214" mass="24480">MSFYNPLANIGIFTAILSSALLCFISGPKVLQAICKDKLFPYITYFGEEYGNTGEPRKGYILTFFMVCIIVMIGDLNTIAPIISNFYLCTYVLVNFACFDTTLAKSPGFRPTFKFYNHWISLIGSLLCLCVMFIISWINALITFIFFGLLYFYMDYRKPDVNWGSSSQAHSYLNALNYVQKLEKIDEHVKNYRPQILVLTGNPAIRPSLIDFAY</sequence>
<evidence type="ECO:0000313" key="2">
    <source>
        <dbReference type="WBParaSite" id="JU765_v2.g1.t1"/>
    </source>
</evidence>